<dbReference type="PANTHER" id="PTHR15703">
    <property type="entry name" value="RIKEN CDNA 4931406P16 GENE"/>
    <property type="match status" value="1"/>
</dbReference>
<dbReference type="EMBL" id="JAODUP010000102">
    <property type="protein sequence ID" value="KAK2162197.1"/>
    <property type="molecule type" value="Genomic_DNA"/>
</dbReference>
<organism evidence="2 3">
    <name type="scientific">Paralvinella palmiformis</name>
    <dbReference type="NCBI Taxonomy" id="53620"/>
    <lineage>
        <taxon>Eukaryota</taxon>
        <taxon>Metazoa</taxon>
        <taxon>Spiralia</taxon>
        <taxon>Lophotrochozoa</taxon>
        <taxon>Annelida</taxon>
        <taxon>Polychaeta</taxon>
        <taxon>Sedentaria</taxon>
        <taxon>Canalipalpata</taxon>
        <taxon>Terebellida</taxon>
        <taxon>Terebelliformia</taxon>
        <taxon>Alvinellidae</taxon>
        <taxon>Paralvinella</taxon>
    </lineage>
</organism>
<evidence type="ECO:0000313" key="3">
    <source>
        <dbReference type="Proteomes" id="UP001208570"/>
    </source>
</evidence>
<accession>A0AAD9K033</accession>
<proteinExistence type="predicted"/>
<protein>
    <submittedName>
        <fullName evidence="2">Uncharacterized protein</fullName>
    </submittedName>
</protein>
<feature type="region of interest" description="Disordered" evidence="1">
    <location>
        <begin position="218"/>
        <end position="247"/>
    </location>
</feature>
<dbReference type="GO" id="GO:0016601">
    <property type="term" value="P:Rac protein signal transduction"/>
    <property type="evidence" value="ECO:0007669"/>
    <property type="project" value="TreeGrafter"/>
</dbReference>
<keyword evidence="3" id="KW-1185">Reference proteome</keyword>
<name>A0AAD9K033_9ANNE</name>
<sequence length="654" mass="69824">MSARMKAAFSGKDLAKRLANRDAKECANSVFHVPLPTPSCTDCAEGLADISKFANRVKQMCGAGTHAAERLSALLLGTSYQEIAGQFLLLQKQLDSEMDGITSQVTLELDNFMKQLSRDGDKLGKGDDDVKNQGHRADDLQLVAMGLALMVQLQQQFFITAMDKMAYFSQNHALNNTNGLNIEAKLKPALPKEQCVHQVAGQVVSSSSSGVNVQEMSAHISSAGPTSSSGSKSHASSWNRDAEREAGSSLDGHVLAAGQMSATHIQAGLGNVSGCQNNTNVHLPAKYLTGSALAPGGLVSEEEIDVVIDMLSRATKYTAPPGGDPVEAQSMPAPISSNPSLVGPIQHPVLLSKAPGSHLSSNNNGQYLSNISYNDHPIKYGVRAAQHRQSDSFIVDCHMNNEMKMNTWPIRPHVRDSVPLWQGTDSPRLSAYDSHITGEPAVHPDVAFGYVTSGATKYPLMPGFGAGPWSTAPDSVVNKAWPVFPIVRDCDPVPTQWTGVADSSSCSDESSSNSDMQWIMGVNLMGVMNVKRRHSSGGDTAASSSGSHVNNINKSVDNLMESKSANTWPPKHPWTNKQCDANLTPDCTDGGMIKGLHKPLTPQWSDPLATRSLAVWDTGLTGSLSQQSFGSVSVGGGDFKAPNAMNIQDEEKCF</sequence>
<feature type="compositionally biased region" description="Low complexity" evidence="1">
    <location>
        <begin position="218"/>
        <end position="237"/>
    </location>
</feature>
<reference evidence="2" key="1">
    <citation type="journal article" date="2023" name="Mol. Biol. Evol.">
        <title>Third-Generation Sequencing Reveals the Adaptive Role of the Epigenome in Three Deep-Sea Polychaetes.</title>
        <authorList>
            <person name="Perez M."/>
            <person name="Aroh O."/>
            <person name="Sun Y."/>
            <person name="Lan Y."/>
            <person name="Juniper S.K."/>
            <person name="Young C.R."/>
            <person name="Angers B."/>
            <person name="Qian P.Y."/>
        </authorList>
    </citation>
    <scope>NUCLEOTIDE SEQUENCE</scope>
    <source>
        <strain evidence="2">P08H-3</strain>
    </source>
</reference>
<dbReference type="AlphaFoldDB" id="A0AAD9K033"/>
<dbReference type="PANTHER" id="PTHR15703:SF3">
    <property type="entry name" value="GRANULE ASSOCIATED RAC AND RHOG EFFECTOR PROTEIN 1"/>
    <property type="match status" value="1"/>
</dbReference>
<evidence type="ECO:0000256" key="1">
    <source>
        <dbReference type="SAM" id="MobiDB-lite"/>
    </source>
</evidence>
<dbReference type="InterPro" id="IPR043385">
    <property type="entry name" value="GARRE1"/>
</dbReference>
<evidence type="ECO:0000313" key="2">
    <source>
        <dbReference type="EMBL" id="KAK2162197.1"/>
    </source>
</evidence>
<comment type="caution">
    <text evidence="2">The sequence shown here is derived from an EMBL/GenBank/DDBJ whole genome shotgun (WGS) entry which is preliminary data.</text>
</comment>
<dbReference type="Proteomes" id="UP001208570">
    <property type="component" value="Unassembled WGS sequence"/>
</dbReference>
<dbReference type="GO" id="GO:1905762">
    <property type="term" value="F:CCR4-NOT complex binding"/>
    <property type="evidence" value="ECO:0007669"/>
    <property type="project" value="TreeGrafter"/>
</dbReference>
<gene>
    <name evidence="2" type="ORF">LSH36_102g08042</name>
</gene>